<feature type="transmembrane region" description="Helical" evidence="7">
    <location>
        <begin position="156"/>
        <end position="174"/>
    </location>
</feature>
<feature type="transmembrane region" description="Helical" evidence="7">
    <location>
        <begin position="103"/>
        <end position="120"/>
    </location>
</feature>
<evidence type="ECO:0000256" key="7">
    <source>
        <dbReference type="SAM" id="Phobius"/>
    </source>
</evidence>
<evidence type="ECO:0000313" key="10">
    <source>
        <dbReference type="Proteomes" id="UP001169069"/>
    </source>
</evidence>
<sequence length="182" mass="21145">MRQLILSFILLQPLLFLLYMLFISGVEDPIKFIYTLTGATALTLLYITTTLSLLRRSINLLRYRRTVGLFSFFYALLHLLNFLILDMELDLVSALNETFDKPFIFFGMASFLILLFMAITSHRSLFPRYFKYHKMIYIVILLSTIHFVMAQKALSIPQWGYLGVMALISILKVLQRSGIVKL</sequence>
<evidence type="ECO:0000256" key="2">
    <source>
        <dbReference type="ARBA" id="ARBA00022448"/>
    </source>
</evidence>
<dbReference type="Pfam" id="PF01794">
    <property type="entry name" value="Ferric_reduct"/>
    <property type="match status" value="1"/>
</dbReference>
<reference evidence="9" key="1">
    <citation type="submission" date="2023-01" db="EMBL/GenBank/DDBJ databases">
        <title>Sulfurovum sp. zt1-1 genome assembly.</title>
        <authorList>
            <person name="Wang J."/>
        </authorList>
    </citation>
    <scope>NUCLEOTIDE SEQUENCE</scope>
    <source>
        <strain evidence="9">Zt1-1</strain>
    </source>
</reference>
<name>A0ABT7QXR9_9BACT</name>
<dbReference type="PANTHER" id="PTHR36964:SF1">
    <property type="entry name" value="PROTEIN-METHIONINE-SULFOXIDE REDUCTASE HEME-BINDING SUBUNIT MSRQ"/>
    <property type="match status" value="1"/>
</dbReference>
<dbReference type="Proteomes" id="UP001169069">
    <property type="component" value="Unassembled WGS sequence"/>
</dbReference>
<feature type="transmembrane region" description="Helical" evidence="7">
    <location>
        <begin position="32"/>
        <end position="54"/>
    </location>
</feature>
<organism evidence="9 10">
    <name type="scientific">Sulfurovum zhangzhouensis</name>
    <dbReference type="NCBI Taxonomy" id="3019067"/>
    <lineage>
        <taxon>Bacteria</taxon>
        <taxon>Pseudomonadati</taxon>
        <taxon>Campylobacterota</taxon>
        <taxon>Epsilonproteobacteria</taxon>
        <taxon>Campylobacterales</taxon>
        <taxon>Sulfurovaceae</taxon>
        <taxon>Sulfurovum</taxon>
    </lineage>
</organism>
<dbReference type="InterPro" id="IPR022837">
    <property type="entry name" value="MsrQ-like"/>
</dbReference>
<keyword evidence="10" id="KW-1185">Reference proteome</keyword>
<feature type="transmembrane region" description="Helical" evidence="7">
    <location>
        <begin position="132"/>
        <end position="150"/>
    </location>
</feature>
<dbReference type="RefSeq" id="WP_289413228.1">
    <property type="nucleotide sequence ID" value="NZ_JAQIBD010000002.1"/>
</dbReference>
<dbReference type="PANTHER" id="PTHR36964">
    <property type="entry name" value="PROTEIN-METHIONINE-SULFOXIDE REDUCTASE HEME-BINDING SUBUNIT MSRQ"/>
    <property type="match status" value="1"/>
</dbReference>
<feature type="transmembrane region" description="Helical" evidence="7">
    <location>
        <begin position="66"/>
        <end position="83"/>
    </location>
</feature>
<evidence type="ECO:0000259" key="8">
    <source>
        <dbReference type="Pfam" id="PF01794"/>
    </source>
</evidence>
<feature type="transmembrane region" description="Helical" evidence="7">
    <location>
        <begin position="5"/>
        <end position="26"/>
    </location>
</feature>
<evidence type="ECO:0000313" key="9">
    <source>
        <dbReference type="EMBL" id="MDM5271615.1"/>
    </source>
</evidence>
<keyword evidence="4 7" id="KW-1133">Transmembrane helix</keyword>
<feature type="domain" description="Ferric oxidoreductase" evidence="8">
    <location>
        <begin position="44"/>
        <end position="143"/>
    </location>
</feature>
<keyword evidence="5" id="KW-0408">Iron</keyword>
<keyword evidence="6 7" id="KW-0472">Membrane</keyword>
<keyword evidence="2" id="KW-0813">Transport</keyword>
<evidence type="ECO:0000256" key="3">
    <source>
        <dbReference type="ARBA" id="ARBA00022692"/>
    </source>
</evidence>
<comment type="subcellular location">
    <subcellularLocation>
        <location evidence="1">Membrane</location>
        <topology evidence="1">Multi-pass membrane protein</topology>
    </subcellularLocation>
</comment>
<protein>
    <submittedName>
        <fullName evidence="9">Ferric reductase-like transmembrane domain-containing protein</fullName>
    </submittedName>
</protein>
<evidence type="ECO:0000256" key="1">
    <source>
        <dbReference type="ARBA" id="ARBA00004141"/>
    </source>
</evidence>
<evidence type="ECO:0000256" key="5">
    <source>
        <dbReference type="ARBA" id="ARBA00023004"/>
    </source>
</evidence>
<accession>A0ABT7QXR9</accession>
<evidence type="ECO:0000256" key="4">
    <source>
        <dbReference type="ARBA" id="ARBA00022989"/>
    </source>
</evidence>
<gene>
    <name evidence="9" type="ORF">PGH07_05465</name>
</gene>
<proteinExistence type="predicted"/>
<dbReference type="InterPro" id="IPR013130">
    <property type="entry name" value="Fe3_Rdtase_TM_dom"/>
</dbReference>
<keyword evidence="3 7" id="KW-0812">Transmembrane</keyword>
<comment type="caution">
    <text evidence="9">The sequence shown here is derived from an EMBL/GenBank/DDBJ whole genome shotgun (WGS) entry which is preliminary data.</text>
</comment>
<evidence type="ECO:0000256" key="6">
    <source>
        <dbReference type="ARBA" id="ARBA00023136"/>
    </source>
</evidence>
<dbReference type="EMBL" id="JAQIBD010000002">
    <property type="protein sequence ID" value="MDM5271615.1"/>
    <property type="molecule type" value="Genomic_DNA"/>
</dbReference>